<dbReference type="EMBL" id="MN739667">
    <property type="protein sequence ID" value="QHT19498.1"/>
    <property type="molecule type" value="Genomic_DNA"/>
</dbReference>
<evidence type="ECO:0000256" key="1">
    <source>
        <dbReference type="SAM" id="MobiDB-lite"/>
    </source>
</evidence>
<evidence type="ECO:0000313" key="2">
    <source>
        <dbReference type="EMBL" id="QHT19498.1"/>
    </source>
</evidence>
<sequence>MFRAKTVRRAPKKPSASVSVDISGASTTTSNPGTATNTVERNSNVLSTENALSALLDAESKSAVHRPWLRLERGLRMRLLRAYVDKQTEMAQSERVDLLFALVEALDRKLLNSKSQITYNQETGEIVEINALKIIRPAESKVVFRIEPPNRSTKKVRRTSDSD</sequence>
<feature type="region of interest" description="Disordered" evidence="1">
    <location>
        <begin position="1"/>
        <end position="38"/>
    </location>
</feature>
<feature type="compositionally biased region" description="Low complexity" evidence="1">
    <location>
        <begin position="24"/>
        <end position="38"/>
    </location>
</feature>
<proteinExistence type="predicted"/>
<dbReference type="AlphaFoldDB" id="A0A6C0DRD0"/>
<name>A0A6C0DRD0_9ZZZZ</name>
<feature type="compositionally biased region" description="Basic residues" evidence="1">
    <location>
        <begin position="1"/>
        <end position="12"/>
    </location>
</feature>
<protein>
    <submittedName>
        <fullName evidence="2">Uncharacterized protein</fullName>
    </submittedName>
</protein>
<organism evidence="2">
    <name type="scientific">viral metagenome</name>
    <dbReference type="NCBI Taxonomy" id="1070528"/>
    <lineage>
        <taxon>unclassified sequences</taxon>
        <taxon>metagenomes</taxon>
        <taxon>organismal metagenomes</taxon>
    </lineage>
</organism>
<accession>A0A6C0DRD0</accession>
<reference evidence="2" key="1">
    <citation type="journal article" date="2020" name="Nature">
        <title>Giant virus diversity and host interactions through global metagenomics.</title>
        <authorList>
            <person name="Schulz F."/>
            <person name="Roux S."/>
            <person name="Paez-Espino D."/>
            <person name="Jungbluth S."/>
            <person name="Walsh D.A."/>
            <person name="Denef V.J."/>
            <person name="McMahon K.D."/>
            <person name="Konstantinidis K.T."/>
            <person name="Eloe-Fadrosh E.A."/>
            <person name="Kyrpides N.C."/>
            <person name="Woyke T."/>
        </authorList>
    </citation>
    <scope>NUCLEOTIDE SEQUENCE</scope>
    <source>
        <strain evidence="2">GVMAG-M-3300023174-57</strain>
    </source>
</reference>